<evidence type="ECO:0000313" key="3">
    <source>
        <dbReference type="Proteomes" id="UP001487740"/>
    </source>
</evidence>
<evidence type="ECO:0000313" key="2">
    <source>
        <dbReference type="EMBL" id="KAK8376926.1"/>
    </source>
</evidence>
<dbReference type="EMBL" id="JARAKH010000048">
    <property type="protein sequence ID" value="KAK8376926.1"/>
    <property type="molecule type" value="Genomic_DNA"/>
</dbReference>
<organism evidence="2 3">
    <name type="scientific">Scylla paramamosain</name>
    <name type="common">Mud crab</name>
    <dbReference type="NCBI Taxonomy" id="85552"/>
    <lineage>
        <taxon>Eukaryota</taxon>
        <taxon>Metazoa</taxon>
        <taxon>Ecdysozoa</taxon>
        <taxon>Arthropoda</taxon>
        <taxon>Crustacea</taxon>
        <taxon>Multicrustacea</taxon>
        <taxon>Malacostraca</taxon>
        <taxon>Eumalacostraca</taxon>
        <taxon>Eucarida</taxon>
        <taxon>Decapoda</taxon>
        <taxon>Pleocyemata</taxon>
        <taxon>Brachyura</taxon>
        <taxon>Eubrachyura</taxon>
        <taxon>Portunoidea</taxon>
        <taxon>Portunidae</taxon>
        <taxon>Portuninae</taxon>
        <taxon>Scylla</taxon>
    </lineage>
</organism>
<protein>
    <submittedName>
        <fullName evidence="2">Uncharacterized protein</fullName>
    </submittedName>
</protein>
<gene>
    <name evidence="2" type="ORF">O3P69_010104</name>
</gene>
<proteinExistence type="predicted"/>
<reference evidence="2 3" key="1">
    <citation type="submission" date="2023-03" db="EMBL/GenBank/DDBJ databases">
        <title>High-quality genome of Scylla paramamosain provides insights in environmental adaptation.</title>
        <authorList>
            <person name="Zhang L."/>
        </authorList>
    </citation>
    <scope>NUCLEOTIDE SEQUENCE [LARGE SCALE GENOMIC DNA]</scope>
    <source>
        <strain evidence="2">LZ_2023a</strain>
        <tissue evidence="2">Muscle</tissue>
    </source>
</reference>
<feature type="compositionally biased region" description="Basic and acidic residues" evidence="1">
    <location>
        <begin position="26"/>
        <end position="36"/>
    </location>
</feature>
<dbReference type="Proteomes" id="UP001487740">
    <property type="component" value="Unassembled WGS sequence"/>
</dbReference>
<feature type="region of interest" description="Disordered" evidence="1">
    <location>
        <begin position="26"/>
        <end position="86"/>
    </location>
</feature>
<dbReference type="AlphaFoldDB" id="A0AAW0SQ36"/>
<sequence>MSVGWRVSPAPQHLREPTYACEETWRKRIEGRRPGRDDDEDSEITGKERPHPCSVRAPPSRLLQAPHVEVAGPGVLSMGRRAEQSR</sequence>
<keyword evidence="3" id="KW-1185">Reference proteome</keyword>
<name>A0AAW0SQ36_SCYPA</name>
<evidence type="ECO:0000256" key="1">
    <source>
        <dbReference type="SAM" id="MobiDB-lite"/>
    </source>
</evidence>
<accession>A0AAW0SQ36</accession>
<comment type="caution">
    <text evidence="2">The sequence shown here is derived from an EMBL/GenBank/DDBJ whole genome shotgun (WGS) entry which is preliminary data.</text>
</comment>